<evidence type="ECO:0000256" key="1">
    <source>
        <dbReference type="SAM" id="MobiDB-lite"/>
    </source>
</evidence>
<gene>
    <name evidence="2" type="ORF">PGLA1383_LOCUS5237</name>
</gene>
<feature type="compositionally biased region" description="Acidic residues" evidence="1">
    <location>
        <begin position="1"/>
        <end position="11"/>
    </location>
</feature>
<organism evidence="2 3">
    <name type="scientific">Polarella glacialis</name>
    <name type="common">Dinoflagellate</name>
    <dbReference type="NCBI Taxonomy" id="89957"/>
    <lineage>
        <taxon>Eukaryota</taxon>
        <taxon>Sar</taxon>
        <taxon>Alveolata</taxon>
        <taxon>Dinophyceae</taxon>
        <taxon>Suessiales</taxon>
        <taxon>Suessiaceae</taxon>
        <taxon>Polarella</taxon>
    </lineage>
</organism>
<name>A0A813DJH1_POLGL</name>
<keyword evidence="3" id="KW-1185">Reference proteome</keyword>
<feature type="non-terminal residue" evidence="2">
    <location>
        <position position="1"/>
    </location>
</feature>
<evidence type="ECO:0000313" key="2">
    <source>
        <dbReference type="EMBL" id="CAE8586363.1"/>
    </source>
</evidence>
<accession>A0A813DJH1</accession>
<sequence length="285" mass="29505">AAPDDAAEAEADAAPKGLDKLQKDLDKLSKEVKGRLSNLDKNVKKLQGDMPAAPAAAGAQSVVAEVIRVQESFREVSGDAAAAGLALVESYASELLEHGAELQRLSEKVTGLHDAVATLSNQSRTPEVEALPTAAAVAAAEVPAAEAEVPAAAAPSAPSGNDSNNDNNNSSNNNDNDNNSTSNDNNNSSPSNNSTNNHNIDDNNTITTTAATTATTTVATSNNTPSGVGTGGSHDVMEDRLAMIERRFEEMAGREQKAREGLKESDRRVKAMESANASAIAERTS</sequence>
<dbReference type="EMBL" id="CAJNNV010002026">
    <property type="protein sequence ID" value="CAE8586363.1"/>
    <property type="molecule type" value="Genomic_DNA"/>
</dbReference>
<feature type="region of interest" description="Disordered" evidence="1">
    <location>
        <begin position="148"/>
        <end position="237"/>
    </location>
</feature>
<reference evidence="2" key="1">
    <citation type="submission" date="2021-02" db="EMBL/GenBank/DDBJ databases">
        <authorList>
            <person name="Dougan E. K."/>
            <person name="Rhodes N."/>
            <person name="Thang M."/>
            <person name="Chan C."/>
        </authorList>
    </citation>
    <scope>NUCLEOTIDE SEQUENCE</scope>
</reference>
<feature type="region of interest" description="Disordered" evidence="1">
    <location>
        <begin position="251"/>
        <end position="285"/>
    </location>
</feature>
<comment type="caution">
    <text evidence="2">The sequence shown here is derived from an EMBL/GenBank/DDBJ whole genome shotgun (WGS) entry which is preliminary data.</text>
</comment>
<proteinExistence type="predicted"/>
<dbReference type="Proteomes" id="UP000654075">
    <property type="component" value="Unassembled WGS sequence"/>
</dbReference>
<feature type="non-terminal residue" evidence="2">
    <location>
        <position position="285"/>
    </location>
</feature>
<evidence type="ECO:0000313" key="3">
    <source>
        <dbReference type="Proteomes" id="UP000654075"/>
    </source>
</evidence>
<feature type="compositionally biased region" description="Basic and acidic residues" evidence="1">
    <location>
        <begin position="251"/>
        <end position="271"/>
    </location>
</feature>
<feature type="compositionally biased region" description="Low complexity" evidence="1">
    <location>
        <begin position="148"/>
        <end position="226"/>
    </location>
</feature>
<protein>
    <submittedName>
        <fullName evidence="2">Uncharacterized protein</fullName>
    </submittedName>
</protein>
<dbReference type="AlphaFoldDB" id="A0A813DJH1"/>
<feature type="region of interest" description="Disordered" evidence="1">
    <location>
        <begin position="1"/>
        <end position="20"/>
    </location>
</feature>